<sequence>MNNEEPNNKINPLGLDSKREKSGSETFRKYNYQYHWAFCRMLDEHSEGNEYAIFVEEHEDVTLANSLDGKSALFEFNQIKEIANKSTITTLSKDKKDSASPLKKLAESVCNKAFSDKISSVNFVSTGGFSFDLHKKGLSFEVIKVGLLTEEEQAKIIGCISDIDKDNILESKLAFIIPELPEKGFDLAIEGKISQLINKINPGCTYNSSSIYNCIIRDLQRKGENSFDYIDWNSSLKRKAVTSRQLDEIINLHVKIKPDENLTTELLDILKNEYGLSSLKRRKIANAFNRYYAAQLSSRDTELHKVSTELKEIIDSNIENFDTAIDLEEHIFNHRSERLINYFTNREDFSGAFLYELIS</sequence>
<dbReference type="GO" id="GO:0004518">
    <property type="term" value="F:nuclease activity"/>
    <property type="evidence" value="ECO:0007669"/>
    <property type="project" value="InterPro"/>
</dbReference>
<dbReference type="RefSeq" id="WP_132292138.1">
    <property type="nucleotide sequence ID" value="NZ_SMFU01000008.1"/>
</dbReference>
<feature type="region of interest" description="Disordered" evidence="1">
    <location>
        <begin position="1"/>
        <end position="20"/>
    </location>
</feature>
<dbReference type="Proteomes" id="UP000294546">
    <property type="component" value="Unassembled WGS sequence"/>
</dbReference>
<reference evidence="3 4" key="1">
    <citation type="submission" date="2019-03" db="EMBL/GenBank/DDBJ databases">
        <title>Genomic Encyclopedia of Archaeal and Bacterial Type Strains, Phase II (KMG-II): from individual species to whole genera.</title>
        <authorList>
            <person name="Goeker M."/>
        </authorList>
    </citation>
    <scope>NUCLEOTIDE SEQUENCE [LARGE SCALE GENOMIC DNA]</scope>
    <source>
        <strain evidence="3 4">DSM 27697</strain>
    </source>
</reference>
<keyword evidence="4" id="KW-1185">Reference proteome</keyword>
<dbReference type="InterPro" id="IPR025382">
    <property type="entry name" value="Cap4-like_endonuclease_dom"/>
</dbReference>
<name>A0A4R1GMH7_9GAMM</name>
<proteinExistence type="predicted"/>
<feature type="compositionally biased region" description="Polar residues" evidence="1">
    <location>
        <begin position="1"/>
        <end position="10"/>
    </location>
</feature>
<evidence type="ECO:0000313" key="4">
    <source>
        <dbReference type="Proteomes" id="UP000294546"/>
    </source>
</evidence>
<evidence type="ECO:0000256" key="1">
    <source>
        <dbReference type="SAM" id="MobiDB-lite"/>
    </source>
</evidence>
<protein>
    <submittedName>
        <fullName evidence="3">Uncharacterized protein DUF4297</fullName>
    </submittedName>
</protein>
<dbReference type="Pfam" id="PF14130">
    <property type="entry name" value="Cap4_nuclease"/>
    <property type="match status" value="1"/>
</dbReference>
<organism evidence="3 4">
    <name type="scientific">Marinobacterium mangrovicola</name>
    <dbReference type="NCBI Taxonomy" id="1476959"/>
    <lineage>
        <taxon>Bacteria</taxon>
        <taxon>Pseudomonadati</taxon>
        <taxon>Pseudomonadota</taxon>
        <taxon>Gammaproteobacteria</taxon>
        <taxon>Oceanospirillales</taxon>
        <taxon>Oceanospirillaceae</taxon>
        <taxon>Marinobacterium</taxon>
    </lineage>
</organism>
<accession>A0A4R1GMH7</accession>
<evidence type="ECO:0000259" key="2">
    <source>
        <dbReference type="Pfam" id="PF14130"/>
    </source>
</evidence>
<dbReference type="EMBL" id="SMFU01000008">
    <property type="protein sequence ID" value="TCK07469.1"/>
    <property type="molecule type" value="Genomic_DNA"/>
</dbReference>
<dbReference type="OrthoDB" id="6678516at2"/>
<comment type="caution">
    <text evidence="3">The sequence shown here is derived from an EMBL/GenBank/DDBJ whole genome shotgun (WGS) entry which is preliminary data.</text>
</comment>
<gene>
    <name evidence="3" type="ORF">CLV83_2338</name>
</gene>
<evidence type="ECO:0000313" key="3">
    <source>
        <dbReference type="EMBL" id="TCK07469.1"/>
    </source>
</evidence>
<feature type="domain" description="CD-NTase associated protein 4-like DNA endonuclease" evidence="2">
    <location>
        <begin position="21"/>
        <end position="223"/>
    </location>
</feature>
<dbReference type="AlphaFoldDB" id="A0A4R1GMH7"/>